<dbReference type="Pfam" id="PF04172">
    <property type="entry name" value="LrgB"/>
    <property type="match status" value="1"/>
</dbReference>
<feature type="transmembrane region" description="Helical" evidence="5">
    <location>
        <begin position="212"/>
        <end position="235"/>
    </location>
</feature>
<feature type="transmembrane region" description="Helical" evidence="5">
    <location>
        <begin position="99"/>
        <end position="124"/>
    </location>
</feature>
<evidence type="ECO:0000256" key="2">
    <source>
        <dbReference type="ARBA" id="ARBA00022692"/>
    </source>
</evidence>
<protein>
    <submittedName>
        <fullName evidence="6">LrgB family protein</fullName>
    </submittedName>
</protein>
<proteinExistence type="predicted"/>
<dbReference type="EMBL" id="JBHMAA010000024">
    <property type="protein sequence ID" value="MFB9951081.1"/>
    <property type="molecule type" value="Genomic_DNA"/>
</dbReference>
<name>A0ABV6AKD0_9HYPH</name>
<reference evidence="6 7" key="1">
    <citation type="submission" date="2024-09" db="EMBL/GenBank/DDBJ databases">
        <authorList>
            <person name="Sun Q."/>
            <person name="Mori K."/>
        </authorList>
    </citation>
    <scope>NUCLEOTIDE SEQUENCE [LARGE SCALE GENOMIC DNA]</scope>
    <source>
        <strain evidence="6 7">TBRC 4938</strain>
    </source>
</reference>
<evidence type="ECO:0000256" key="3">
    <source>
        <dbReference type="ARBA" id="ARBA00022989"/>
    </source>
</evidence>
<dbReference type="InterPro" id="IPR007300">
    <property type="entry name" value="CidB/LrgB"/>
</dbReference>
<keyword evidence="3 5" id="KW-1133">Transmembrane helix</keyword>
<evidence type="ECO:0000256" key="4">
    <source>
        <dbReference type="ARBA" id="ARBA00023136"/>
    </source>
</evidence>
<organism evidence="6 7">
    <name type="scientific">Rhizobium puerariae</name>
    <dbReference type="NCBI Taxonomy" id="1585791"/>
    <lineage>
        <taxon>Bacteria</taxon>
        <taxon>Pseudomonadati</taxon>
        <taxon>Pseudomonadota</taxon>
        <taxon>Alphaproteobacteria</taxon>
        <taxon>Hyphomicrobiales</taxon>
        <taxon>Rhizobiaceae</taxon>
        <taxon>Rhizobium/Agrobacterium group</taxon>
        <taxon>Rhizobium</taxon>
    </lineage>
</organism>
<sequence length="236" mass="24965">MNQPDPSIPALAWTAFWSATTIGLYAVSKAAHRRWPHLWLSPLVFTPVVLIALALAMHESYAQYIRSTHWLVMLLGPATVAFAVPIYEQRNTIRRYWPALAIGVAAGSSAAMSSAWALASLLSLDGNLRLSLLPRSVSTPFAMTISADIGGVPDLTAVFVIVTGVFGVMLGEAILRFLPLKSPLARGALFGMGAHGAGVARANQIGDQEGTIAGLVMVLVGLVNVLAAPLVGMLLR</sequence>
<dbReference type="Proteomes" id="UP001589692">
    <property type="component" value="Unassembled WGS sequence"/>
</dbReference>
<feature type="transmembrane region" description="Helical" evidence="5">
    <location>
        <begin position="6"/>
        <end position="27"/>
    </location>
</feature>
<feature type="transmembrane region" description="Helical" evidence="5">
    <location>
        <begin position="39"/>
        <end position="57"/>
    </location>
</feature>
<feature type="transmembrane region" description="Helical" evidence="5">
    <location>
        <begin position="69"/>
        <end position="87"/>
    </location>
</feature>
<evidence type="ECO:0000256" key="5">
    <source>
        <dbReference type="SAM" id="Phobius"/>
    </source>
</evidence>
<keyword evidence="4 5" id="KW-0472">Membrane</keyword>
<keyword evidence="2 5" id="KW-0812">Transmembrane</keyword>
<evidence type="ECO:0000313" key="7">
    <source>
        <dbReference type="Proteomes" id="UP001589692"/>
    </source>
</evidence>
<comment type="subcellular location">
    <subcellularLocation>
        <location evidence="1">Membrane</location>
        <topology evidence="1">Multi-pass membrane protein</topology>
    </subcellularLocation>
</comment>
<accession>A0ABV6AKD0</accession>
<dbReference type="PANTHER" id="PTHR30249:SF16">
    <property type="entry name" value="INNER MEMBRANE PROTEIN"/>
    <property type="match status" value="1"/>
</dbReference>
<gene>
    <name evidence="6" type="ORF">ACFFP0_19715</name>
</gene>
<dbReference type="PANTHER" id="PTHR30249">
    <property type="entry name" value="PUTATIVE SEROTONIN TRANSPORTER"/>
    <property type="match status" value="1"/>
</dbReference>
<dbReference type="RefSeq" id="WP_377263907.1">
    <property type="nucleotide sequence ID" value="NZ_JBHMAA010000024.1"/>
</dbReference>
<comment type="caution">
    <text evidence="6">The sequence shown here is derived from an EMBL/GenBank/DDBJ whole genome shotgun (WGS) entry which is preliminary data.</text>
</comment>
<feature type="transmembrane region" description="Helical" evidence="5">
    <location>
        <begin position="155"/>
        <end position="175"/>
    </location>
</feature>
<evidence type="ECO:0000256" key="1">
    <source>
        <dbReference type="ARBA" id="ARBA00004141"/>
    </source>
</evidence>
<evidence type="ECO:0000313" key="6">
    <source>
        <dbReference type="EMBL" id="MFB9951081.1"/>
    </source>
</evidence>
<keyword evidence="7" id="KW-1185">Reference proteome</keyword>